<dbReference type="Proteomes" id="UP000245870">
    <property type="component" value="Unassembled WGS sequence"/>
</dbReference>
<reference evidence="1 2" key="1">
    <citation type="submission" date="2018-05" db="EMBL/GenBank/DDBJ databases">
        <title>Genomic Encyclopedia of Type Strains, Phase IV (KMG-IV): sequencing the most valuable type-strain genomes for metagenomic binning, comparative biology and taxonomic classification.</title>
        <authorList>
            <person name="Goeker M."/>
        </authorList>
    </citation>
    <scope>NUCLEOTIDE SEQUENCE [LARGE SCALE GENOMIC DNA]</scope>
    <source>
        <strain evidence="1 2">DSM 100333</strain>
    </source>
</reference>
<dbReference type="EMBL" id="QENY01000018">
    <property type="protein sequence ID" value="PVX50162.1"/>
    <property type="molecule type" value="Genomic_DNA"/>
</dbReference>
<name>A0A2U0U1L1_9BACT</name>
<organism evidence="1 2">
    <name type="scientific">Hallella colorans</name>
    <dbReference type="NCBI Taxonomy" id="1703337"/>
    <lineage>
        <taxon>Bacteria</taxon>
        <taxon>Pseudomonadati</taxon>
        <taxon>Bacteroidota</taxon>
        <taxon>Bacteroidia</taxon>
        <taxon>Bacteroidales</taxon>
        <taxon>Prevotellaceae</taxon>
        <taxon>Hallella</taxon>
    </lineage>
</organism>
<dbReference type="OrthoDB" id="1077575at2"/>
<comment type="caution">
    <text evidence="1">The sequence shown here is derived from an EMBL/GenBank/DDBJ whole genome shotgun (WGS) entry which is preliminary data.</text>
</comment>
<accession>A0A2U0U1L1</accession>
<gene>
    <name evidence="1" type="ORF">C7379_11844</name>
</gene>
<keyword evidence="2" id="KW-1185">Reference proteome</keyword>
<sequence length="127" mass="14511">MRLYELLHAYDFDEIMPVIADMFPGTGKYQEQLREGYDILASMEPVLSNKEIKYKLMPSTKANEQYMGAEDSNFDTTWEVCLGKNVSRAHGVDLSDIELVANCLVNVCLLGHHPRSFDNSYRLLTTK</sequence>
<dbReference type="RefSeq" id="WP_116617081.1">
    <property type="nucleotide sequence ID" value="NZ_CAMQYP010000016.1"/>
</dbReference>
<protein>
    <submittedName>
        <fullName evidence="1">Uncharacterized protein</fullName>
    </submittedName>
</protein>
<evidence type="ECO:0000313" key="2">
    <source>
        <dbReference type="Proteomes" id="UP000245870"/>
    </source>
</evidence>
<evidence type="ECO:0000313" key="1">
    <source>
        <dbReference type="EMBL" id="PVX50162.1"/>
    </source>
</evidence>
<dbReference type="AlphaFoldDB" id="A0A2U0U1L1"/>
<proteinExistence type="predicted"/>